<dbReference type="KEGG" id="mod:AS202_13020"/>
<evidence type="ECO:0000313" key="1">
    <source>
        <dbReference type="EMBL" id="ALU27014.1"/>
    </source>
</evidence>
<protein>
    <recommendedName>
        <fullName evidence="3">Lipoprotein</fullName>
    </recommendedName>
</protein>
<dbReference type="Proteomes" id="UP000069030">
    <property type="component" value="Chromosome"/>
</dbReference>
<reference evidence="1 2" key="1">
    <citation type="journal article" date="2016" name="J. Zhejiang Univ. Sci. B">
        <title>Antibiotic resistance mechanisms of Myroides sp.</title>
        <authorList>
            <person name="Hu S."/>
            <person name="Yuan S."/>
            <person name="Qu H."/>
            <person name="Jiang T."/>
            <person name="Zhou Y."/>
            <person name="Wang M."/>
            <person name="Ming D."/>
        </authorList>
    </citation>
    <scope>NUCLEOTIDE SEQUENCE [LARGE SCALE GENOMIC DNA]</scope>
    <source>
        <strain evidence="1 2">PR63039</strain>
    </source>
</reference>
<dbReference type="EMBL" id="CP013690">
    <property type="protein sequence ID" value="ALU27014.1"/>
    <property type="molecule type" value="Genomic_DNA"/>
</dbReference>
<organism evidence="1 2">
    <name type="scientific">Myroides odoratimimus</name>
    <dbReference type="NCBI Taxonomy" id="76832"/>
    <lineage>
        <taxon>Bacteria</taxon>
        <taxon>Pseudomonadati</taxon>
        <taxon>Bacteroidota</taxon>
        <taxon>Flavobacteriia</taxon>
        <taxon>Flavobacteriales</taxon>
        <taxon>Flavobacteriaceae</taxon>
        <taxon>Myroides</taxon>
    </lineage>
</organism>
<gene>
    <name evidence="1" type="ORF">AS202_13020</name>
</gene>
<dbReference type="AlphaFoldDB" id="A0AAI8C6G4"/>
<evidence type="ECO:0000313" key="2">
    <source>
        <dbReference type="Proteomes" id="UP000069030"/>
    </source>
</evidence>
<accession>A0AAI8C6G4</accession>
<proteinExistence type="predicted"/>
<dbReference type="PROSITE" id="PS51257">
    <property type="entry name" value="PROKAR_LIPOPROTEIN"/>
    <property type="match status" value="1"/>
</dbReference>
<sequence length="296" mass="32699">MKKRLMSIFVFTAIVSLTTACKDKQEESSTIETPIEETITSVNEGEEEPAAIVDEAVVEEEEDYYDPTVYPTSFKFKHDLIMTGEYHEGEIVDNVSSKSWVGLIKETDGTYSVHKVNPTTKLIHDVVLDEAGEMTGVKVSAKSVGEVVFMTNEGVLTQGSNLETVNLPKTIYPGESKDFIFKGKTYTLFAKGEKGAAYTYQNEEGEEVQGYEIKKYSLFLKVKGQDKVITLLDLSSLEEATPTIDFVGDLNGDGNIDFLINTTYNYNMSRYTLYLSEGKSGAVTVKPVAALVNLGC</sequence>
<name>A0AAI8C6G4_9FLAO</name>
<dbReference type="RefSeq" id="WP_058699542.1">
    <property type="nucleotide sequence ID" value="NZ_CP013690.1"/>
</dbReference>
<evidence type="ECO:0008006" key="3">
    <source>
        <dbReference type="Google" id="ProtNLM"/>
    </source>
</evidence>